<dbReference type="Pfam" id="PF13408">
    <property type="entry name" value="Zn_ribbon_recom"/>
    <property type="match status" value="1"/>
</dbReference>
<proteinExistence type="predicted"/>
<organism evidence="3 4">
    <name type="scientific">Alteribacter lacisalsi</name>
    <dbReference type="NCBI Taxonomy" id="2045244"/>
    <lineage>
        <taxon>Bacteria</taxon>
        <taxon>Bacillati</taxon>
        <taxon>Bacillota</taxon>
        <taxon>Bacilli</taxon>
        <taxon>Bacillales</taxon>
        <taxon>Bacillaceae</taxon>
        <taxon>Alteribacter</taxon>
    </lineage>
</organism>
<evidence type="ECO:0000256" key="1">
    <source>
        <dbReference type="SAM" id="Coils"/>
    </source>
</evidence>
<accession>A0A2W0H7B4</accession>
<sequence>MEKRQRNRTAPTHHPFSNLLVCIDCGSGMNYKKDRKGYMCGRYAKYGVKCCKSHLIKEAVLIDIVKPDFMSGMSQMDKEVMKRDFHKKVSYYSKRNEREIENVEGRIEVLKRRKKNLVTMMADGELDRESCMESIK</sequence>
<comment type="caution">
    <text evidence="3">The sequence shown here is derived from an EMBL/GenBank/DDBJ whole genome shotgun (WGS) entry which is preliminary data.</text>
</comment>
<feature type="domain" description="Recombinase zinc beta ribbon" evidence="2">
    <location>
        <begin position="15"/>
        <end position="66"/>
    </location>
</feature>
<dbReference type="AlphaFoldDB" id="A0A2W0H7B4"/>
<dbReference type="RefSeq" id="WP_110520515.1">
    <property type="nucleotide sequence ID" value="NZ_PDOF01000002.1"/>
</dbReference>
<name>A0A2W0H7B4_9BACI</name>
<dbReference type="InterPro" id="IPR025827">
    <property type="entry name" value="Zn_ribbon_recom_dom"/>
</dbReference>
<evidence type="ECO:0000313" key="4">
    <source>
        <dbReference type="Proteomes" id="UP000248066"/>
    </source>
</evidence>
<dbReference type="EMBL" id="PDOF01000002">
    <property type="protein sequence ID" value="PYZ96626.1"/>
    <property type="molecule type" value="Genomic_DNA"/>
</dbReference>
<dbReference type="Proteomes" id="UP000248066">
    <property type="component" value="Unassembled WGS sequence"/>
</dbReference>
<feature type="coiled-coil region" evidence="1">
    <location>
        <begin position="93"/>
        <end position="120"/>
    </location>
</feature>
<protein>
    <recommendedName>
        <fullName evidence="2">Recombinase zinc beta ribbon domain-containing protein</fullName>
    </recommendedName>
</protein>
<evidence type="ECO:0000259" key="2">
    <source>
        <dbReference type="Pfam" id="PF13408"/>
    </source>
</evidence>
<keyword evidence="1" id="KW-0175">Coiled coil</keyword>
<dbReference type="OrthoDB" id="9811097at2"/>
<gene>
    <name evidence="3" type="ORF">CR205_13050</name>
</gene>
<keyword evidence="4" id="KW-1185">Reference proteome</keyword>
<reference evidence="3 4" key="1">
    <citation type="submission" date="2017-10" db="EMBL/GenBank/DDBJ databases">
        <title>Bacillus sp. nov., a halophilic bacterium isolated from a Yangshapao Lake.</title>
        <authorList>
            <person name="Wang H."/>
        </authorList>
    </citation>
    <scope>NUCLEOTIDE SEQUENCE [LARGE SCALE GENOMIC DNA]</scope>
    <source>
        <strain evidence="3 4">YSP-3</strain>
    </source>
</reference>
<evidence type="ECO:0000313" key="3">
    <source>
        <dbReference type="EMBL" id="PYZ96626.1"/>
    </source>
</evidence>